<evidence type="ECO:0000313" key="4">
    <source>
        <dbReference type="EnsemblMetazoa" id="HelroP163864"/>
    </source>
</evidence>
<evidence type="ECO:0000313" key="5">
    <source>
        <dbReference type="Proteomes" id="UP000015101"/>
    </source>
</evidence>
<dbReference type="CTD" id="20200249"/>
<evidence type="ECO:0000313" key="3">
    <source>
        <dbReference type="EMBL" id="ESN96752.1"/>
    </source>
</evidence>
<dbReference type="STRING" id="6412.T1EUJ9"/>
<dbReference type="EnsemblMetazoa" id="HelroT163864">
    <property type="protein sequence ID" value="HelroP163864"/>
    <property type="gene ID" value="HelroG163864"/>
</dbReference>
<dbReference type="HOGENOM" id="CLU_1654042_0_0_1"/>
<dbReference type="Proteomes" id="UP000015101">
    <property type="component" value="Unassembled WGS sequence"/>
</dbReference>
<dbReference type="Gene3D" id="1.10.8.10">
    <property type="entry name" value="DNA helicase RuvA subunit, C-terminal domain"/>
    <property type="match status" value="1"/>
</dbReference>
<dbReference type="InterPro" id="IPR009060">
    <property type="entry name" value="UBA-like_sf"/>
</dbReference>
<dbReference type="GeneID" id="20200249"/>
<dbReference type="InterPro" id="IPR015940">
    <property type="entry name" value="UBA"/>
</dbReference>
<accession>T1EUJ9</accession>
<evidence type="ECO:0000256" key="1">
    <source>
        <dbReference type="SAM" id="MobiDB-lite"/>
    </source>
</evidence>
<proteinExistence type="predicted"/>
<sequence>MHINAFYKALYNIDHMSDDEGDIDDDDEMDTEPQDRPRRENDNPFTRLVENQGLVRPYGNTPVSSSAAQPGPGLITSDFFRQAMMFASGIQPQEQHHQPSSAAASAPQSLQQPDNVLIEIQMQQLREMGIMDEGYARRVLMETGGDIEAAIERLFSEDTF</sequence>
<dbReference type="PROSITE" id="PS50030">
    <property type="entry name" value="UBA"/>
    <property type="match status" value="1"/>
</dbReference>
<gene>
    <name evidence="4" type="primary">20200249</name>
    <name evidence="3" type="ORF">HELRODRAFT_163864</name>
</gene>
<dbReference type="SUPFAM" id="SSF46934">
    <property type="entry name" value="UBA-like"/>
    <property type="match status" value="1"/>
</dbReference>
<dbReference type="InParanoid" id="T1EUJ9"/>
<feature type="compositionally biased region" description="Acidic residues" evidence="1">
    <location>
        <begin position="17"/>
        <end position="32"/>
    </location>
</feature>
<evidence type="ECO:0000259" key="2">
    <source>
        <dbReference type="PROSITE" id="PS50030"/>
    </source>
</evidence>
<dbReference type="InterPro" id="IPR047878">
    <property type="entry name" value="UBL7_UBA"/>
</dbReference>
<dbReference type="EMBL" id="AMQM01001478">
    <property type="status" value="NOT_ANNOTATED_CDS"/>
    <property type="molecule type" value="Genomic_DNA"/>
</dbReference>
<reference evidence="5" key="1">
    <citation type="submission" date="2012-12" db="EMBL/GenBank/DDBJ databases">
        <authorList>
            <person name="Hellsten U."/>
            <person name="Grimwood J."/>
            <person name="Chapman J.A."/>
            <person name="Shapiro H."/>
            <person name="Aerts A."/>
            <person name="Otillar R.P."/>
            <person name="Terry A.Y."/>
            <person name="Boore J.L."/>
            <person name="Simakov O."/>
            <person name="Marletaz F."/>
            <person name="Cho S.-J."/>
            <person name="Edsinger-Gonzales E."/>
            <person name="Havlak P."/>
            <person name="Kuo D.-H."/>
            <person name="Larsson T."/>
            <person name="Lv J."/>
            <person name="Arendt D."/>
            <person name="Savage R."/>
            <person name="Osoegawa K."/>
            <person name="de Jong P."/>
            <person name="Lindberg D.R."/>
            <person name="Seaver E.C."/>
            <person name="Weisblat D.A."/>
            <person name="Putnam N.H."/>
            <person name="Grigoriev I.V."/>
            <person name="Rokhsar D.S."/>
        </authorList>
    </citation>
    <scope>NUCLEOTIDE SEQUENCE</scope>
</reference>
<feature type="region of interest" description="Disordered" evidence="1">
    <location>
        <begin position="87"/>
        <end position="110"/>
    </location>
</feature>
<protein>
    <recommendedName>
        <fullName evidence="2">UBA domain-containing protein</fullName>
    </recommendedName>
</protein>
<feature type="compositionally biased region" description="Basic and acidic residues" evidence="1">
    <location>
        <begin position="33"/>
        <end position="42"/>
    </location>
</feature>
<feature type="domain" description="UBA" evidence="2">
    <location>
        <begin position="112"/>
        <end position="157"/>
    </location>
</feature>
<dbReference type="EMBL" id="KB097495">
    <property type="protein sequence ID" value="ESN96752.1"/>
    <property type="molecule type" value="Genomic_DNA"/>
</dbReference>
<dbReference type="CDD" id="cd14326">
    <property type="entry name" value="UBA_UBL7"/>
    <property type="match status" value="1"/>
</dbReference>
<dbReference type="KEGG" id="hro:HELRODRAFT_163864"/>
<keyword evidence="5" id="KW-1185">Reference proteome</keyword>
<organism evidence="4 5">
    <name type="scientific">Helobdella robusta</name>
    <name type="common">Californian leech</name>
    <dbReference type="NCBI Taxonomy" id="6412"/>
    <lineage>
        <taxon>Eukaryota</taxon>
        <taxon>Metazoa</taxon>
        <taxon>Spiralia</taxon>
        <taxon>Lophotrochozoa</taxon>
        <taxon>Annelida</taxon>
        <taxon>Clitellata</taxon>
        <taxon>Hirudinea</taxon>
        <taxon>Rhynchobdellida</taxon>
        <taxon>Glossiphoniidae</taxon>
        <taxon>Helobdella</taxon>
    </lineage>
</organism>
<reference evidence="4" key="3">
    <citation type="submission" date="2015-06" db="UniProtKB">
        <authorList>
            <consortium name="EnsemblMetazoa"/>
        </authorList>
    </citation>
    <scope>IDENTIFICATION</scope>
</reference>
<feature type="region of interest" description="Disordered" evidence="1">
    <location>
        <begin position="16"/>
        <end position="74"/>
    </location>
</feature>
<dbReference type="AlphaFoldDB" id="T1EUJ9"/>
<feature type="compositionally biased region" description="Low complexity" evidence="1">
    <location>
        <begin position="98"/>
        <end position="110"/>
    </location>
</feature>
<dbReference type="RefSeq" id="XP_009025865.1">
    <property type="nucleotide sequence ID" value="XM_009027617.1"/>
</dbReference>
<dbReference type="OrthoDB" id="10016665at2759"/>
<reference evidence="3 5" key="2">
    <citation type="journal article" date="2013" name="Nature">
        <title>Insights into bilaterian evolution from three spiralian genomes.</title>
        <authorList>
            <person name="Simakov O."/>
            <person name="Marletaz F."/>
            <person name="Cho S.J."/>
            <person name="Edsinger-Gonzales E."/>
            <person name="Havlak P."/>
            <person name="Hellsten U."/>
            <person name="Kuo D.H."/>
            <person name="Larsson T."/>
            <person name="Lv J."/>
            <person name="Arendt D."/>
            <person name="Savage R."/>
            <person name="Osoegawa K."/>
            <person name="de Jong P."/>
            <person name="Grimwood J."/>
            <person name="Chapman J.A."/>
            <person name="Shapiro H."/>
            <person name="Aerts A."/>
            <person name="Otillar R.P."/>
            <person name="Terry A.Y."/>
            <person name="Boore J.L."/>
            <person name="Grigoriev I.V."/>
            <person name="Lindberg D.R."/>
            <person name="Seaver E.C."/>
            <person name="Weisblat D.A."/>
            <person name="Putnam N.H."/>
            <person name="Rokhsar D.S."/>
        </authorList>
    </citation>
    <scope>NUCLEOTIDE SEQUENCE</scope>
</reference>
<name>T1EUJ9_HELRO</name>